<gene>
    <name evidence="1" type="ORF">GR217_00220</name>
</gene>
<dbReference type="Proteomes" id="UP000661163">
    <property type="component" value="Unassembled WGS sequence"/>
</dbReference>
<sequence>MSDDKPEVEVKIDSLNPDDVAAPLRVDTPFRLIGHGFSKKKIKVYISTDEYGGDKVSEVKVSIEGHTTSTDEFLKVIARPEIGAPMGRVLWVAIKLNGKFQDAREGFKVV</sequence>
<evidence type="ECO:0000313" key="1">
    <source>
        <dbReference type="EMBL" id="NEI46121.1"/>
    </source>
</evidence>
<dbReference type="RefSeq" id="WP_027688624.1">
    <property type="nucleotide sequence ID" value="NZ_CP088106.1"/>
</dbReference>
<organism evidence="1 2">
    <name type="scientific">Rhizobium ruizarguesonis</name>
    <dbReference type="NCBI Taxonomy" id="2081791"/>
    <lineage>
        <taxon>Bacteria</taxon>
        <taxon>Pseudomonadati</taxon>
        <taxon>Pseudomonadota</taxon>
        <taxon>Alphaproteobacteria</taxon>
        <taxon>Hyphomicrobiales</taxon>
        <taxon>Rhizobiaceae</taxon>
        <taxon>Rhizobium/Agrobacterium group</taxon>
        <taxon>Rhizobium</taxon>
    </lineage>
</organism>
<proteinExistence type="predicted"/>
<dbReference type="EMBL" id="WUFC01000001">
    <property type="protein sequence ID" value="NEI46121.1"/>
    <property type="molecule type" value="Genomic_DNA"/>
</dbReference>
<dbReference type="AlphaFoldDB" id="A0AAE5C0C3"/>
<name>A0AAE5C0C3_9HYPH</name>
<comment type="caution">
    <text evidence="1">The sequence shown here is derived from an EMBL/GenBank/DDBJ whole genome shotgun (WGS) entry which is preliminary data.</text>
</comment>
<evidence type="ECO:0000313" key="2">
    <source>
        <dbReference type="Proteomes" id="UP000661163"/>
    </source>
</evidence>
<accession>A0AAE5C0C3</accession>
<reference evidence="1 2" key="1">
    <citation type="submission" date="2019-12" db="EMBL/GenBank/DDBJ databases">
        <title>Rhizobium genotypes associated with high levels of biological nitrogen fixation by grain legumes in a temperate-maritime cropping system.</title>
        <authorList>
            <person name="Maluk M."/>
            <person name="Francesc Ferrando Molina F."/>
            <person name="Lopez Del Egido L."/>
            <person name="Lafos M."/>
            <person name="Langarica-Fuentes A."/>
            <person name="Gebre Yohannes G."/>
            <person name="Young M.W."/>
            <person name="Martin P."/>
            <person name="Gantlett R."/>
            <person name="Kenicer G."/>
            <person name="Hawes C."/>
            <person name="Begg G.S."/>
            <person name="Quilliam R.S."/>
            <person name="Squire G.R."/>
            <person name="Poole P.S."/>
            <person name="Young P.W."/>
            <person name="Iannetta P.M."/>
            <person name="James E.K."/>
        </authorList>
    </citation>
    <scope>NUCLEOTIDE SEQUENCE [LARGE SCALE GENOMIC DNA]</scope>
    <source>
        <strain evidence="1 2">JHI985</strain>
    </source>
</reference>
<protein>
    <submittedName>
        <fullName evidence="1">Uncharacterized protein</fullName>
    </submittedName>
</protein>